<name>A0A1X9SGB6_9CAUD</name>
<proteinExistence type="predicted"/>
<reference evidence="2" key="1">
    <citation type="submission" date="2017-04" db="EMBL/GenBank/DDBJ databases">
        <authorList>
            <person name="Abille Z."/>
            <person name="Afsharjavan R."/>
            <person name="Alms C.E."/>
            <person name="Anil A."/>
            <person name="Azuma E.A."/>
            <person name="Boateng D."/>
            <person name="Bowden K.V."/>
            <person name="Bui Q."/>
            <person name="Callaghan K.D."/>
            <person name="Canova P.N."/>
            <person name="Carter A.-G.V."/>
            <person name="Carty B."/>
            <person name="Choudhary A."/>
            <person name="Chugh K."/>
            <person name="Clark C.B."/>
            <person name="Clark J."/>
            <person name="Cortez R."/>
            <person name="Dalwadi R.M."/>
            <person name="Daou G."/>
            <person name="Das M."/>
            <person name="Dasari S."/>
            <person name="Davis E.H."/>
            <person name="Defreitas N."/>
            <person name="Demirji J."/>
            <person name="Endres C."/>
            <person name="Fakhar S."/>
            <person name="Feeley N."/>
            <person name="Flores D.C."/>
            <person name="Fowler A.R."/>
            <person name="George T."/>
            <person name="Greis H.L."/>
            <person name="Groleau D.L."/>
            <person name="Gulati J.K."/>
            <person name="Guzman W."/>
            <person name="Hallworth A.N."/>
            <person name="Hariri A."/>
            <person name="Haya V.N."/>
            <person name="Hoffman A.K."/>
            <person name="Horne B."/>
            <person name="Howard T."/>
            <person name="Iglesia A.J."/>
            <person name="Ijezie O.D."/>
            <person name="Incognito N.A."/>
            <person name="Inen J.A."/>
            <person name="Jaiswal A."/>
            <person name="Jezek R.A."/>
            <person name="Kawa A.C."/>
            <person name="Khan F."/>
            <person name="Khin A.C."/>
            <person name="Knapo J."/>
            <person name="Kong A.S."/>
            <person name="Le B.Q."/>
            <person name="Le Q.M."/>
            <person name="Le T.-H.M."/>
            <person name="Lee M."/>
            <person name="Lockwood J.L."/>
            <person name="Loto-Rojas G.S."/>
            <person name="Mantzavinos A."/>
            <person name="Martinez D.R."/>
            <person name="Meadows A.R."/>
            <person name="Mehr S."/>
            <person name="Mellon M.N."/>
            <person name="Memon S."/>
            <person name="Miller B."/>
            <person name="Min S."/>
            <person name="Mitchell L.M."/>
            <person name="Mohamed I.R."/>
            <person name="Mohammed F.O."/>
            <person name="More S."/>
            <person name="Muntaha S."/>
            <person name="Nadeem I."/>
            <person name="Ndjeumen-Njinguet A.S."/>
            <person name="Ng P."/>
            <person name="Ngu V.E."/>
            <person name="Nguyen B.N."/>
            <person name="OHern C.T."/>
            <person name="Oboh U.S."/>
            <person name="Pagano C.W."/>
            <person name="Panakal P.R."/>
            <person name="Park D.A."/>
            <person name="Parsana D."/>
            <person name="Patel P."/>
            <person name="Patel V.S."/>
            <person name="Patwardhan V.M."/>
            <person name="Pawar S.D."/>
            <person name="Payne V.R."/>
            <person name="Petricel I.M."/>
            <person name="Phillips C."/>
            <person name="Puglisi K.M."/>
            <person name="Ramaprasad G."/>
            <person name="Raza A.S."/>
            <person name="Rivera-Oven A.G."/>
            <person name="Robins E."/>
            <person name="Roeun D.C."/>
            <person name="Rostovtseva N."/>
            <person name="Sadat M."/>
            <person name="Seas A."/>
            <person name="So E.J."/>
            <person name="Sogbesan C."/>
            <person name="Strumsky L.A."/>
            <person name="Sun J.L."/>
            <person name="Sutherland H.J."/>
            <person name="Tchakounte I."/>
            <person name="Tewell J.R."/>
            <person name="Thapa D.J."/>
            <person name="Tkach Y."/>
            <person name="Tran C.D."/>
            <person name="Tran V."/>
            <person name="Vithayathil T."/>
            <person name="Vivekanandan A."/>
            <person name="Wang S.R."/>
            <person name="White E."/>
            <person name="Yang A.L."/>
            <person name="Ye D.T."/>
            <person name="Yirenkyi M."/>
            <person name="Zarb J.S."/>
            <person name="Zhang S."/>
            <person name="Zhou M.T."/>
            <person name="Cao A."/>
            <person name="Nguyen K.M."/>
            <person name="Patel K."/>
            <person name="Patel P."/>
            <person name="Pennington E."/>
            <person name="Sendze O."/>
            <person name="Zahangir S."/>
            <person name="Correa-Mendez M."/>
            <person name="Fabian M.F."/>
            <person name="Liu S."/>
            <person name="Jethmalani Y."/>
            <person name="Nunn R."/>
            <person name="Prakash A."/>
            <person name="Louise T."/>
            <person name="Russell D.A."/>
            <person name="Hatfull G.F."/>
            <person name="Erill I."/>
            <person name="Caruso S.M."/>
        </authorList>
    </citation>
    <scope>NUCLEOTIDE SEQUENCE [LARGE SCALE GENOMIC DNA]</scope>
</reference>
<dbReference type="Proteomes" id="UP000222741">
    <property type="component" value="Segment"/>
</dbReference>
<protein>
    <submittedName>
        <fullName evidence="1">Uncharacterized protein</fullName>
    </submittedName>
</protein>
<sequence length="110" mass="13087">MLKYIKEYIKLFWNIHILGGGITQAELRSLHQLALAANPEYRAKKGGVWERAIHQSHAGYGHRDYWLPKEDRLPTDKLLERETYIDGKLYKVQRNLQRQQGYKMVTEYIK</sequence>
<dbReference type="EMBL" id="KY888882">
    <property type="protein sequence ID" value="ARQ95106.1"/>
    <property type="molecule type" value="Genomic_DNA"/>
</dbReference>
<evidence type="ECO:0000313" key="1">
    <source>
        <dbReference type="EMBL" id="ARQ95106.1"/>
    </source>
</evidence>
<accession>A0A1X9SGB6</accession>
<gene>
    <name evidence="1" type="ORF">FLAPJACK_236</name>
</gene>
<organism evidence="1 2">
    <name type="scientific">Bacillus phage Flapjack</name>
    <dbReference type="NCBI Taxonomy" id="1983465"/>
    <lineage>
        <taxon>Viruses</taxon>
        <taxon>Duplodnaviria</taxon>
        <taxon>Heunggongvirae</taxon>
        <taxon>Uroviricota</taxon>
        <taxon>Caudoviricetes</taxon>
        <taxon>Herelleviridae</taxon>
        <taxon>Bastillevirinae</taxon>
        <taxon>Bequatrovirus</taxon>
        <taxon>Bequatrovirus spock</taxon>
    </lineage>
</organism>
<evidence type="ECO:0000313" key="2">
    <source>
        <dbReference type="Proteomes" id="UP000222741"/>
    </source>
</evidence>